<dbReference type="InterPro" id="IPR058635">
    <property type="entry name" value="BSH_YhbJ"/>
</dbReference>
<dbReference type="GO" id="GO:0055085">
    <property type="term" value="P:transmembrane transport"/>
    <property type="evidence" value="ECO:0007669"/>
    <property type="project" value="InterPro"/>
</dbReference>
<keyword evidence="10" id="KW-1185">Reference proteome</keyword>
<dbReference type="PANTHER" id="PTHR30386:SF26">
    <property type="entry name" value="TRANSPORT PROTEIN COMB"/>
    <property type="match status" value="1"/>
</dbReference>
<keyword evidence="5 6" id="KW-0472">Membrane</keyword>
<dbReference type="GO" id="GO:0016020">
    <property type="term" value="C:membrane"/>
    <property type="evidence" value="ECO:0007669"/>
    <property type="project" value="UniProtKB-SubCell"/>
</dbReference>
<evidence type="ECO:0000256" key="2">
    <source>
        <dbReference type="ARBA" id="ARBA00009477"/>
    </source>
</evidence>
<dbReference type="InterPro" id="IPR050739">
    <property type="entry name" value="MFP"/>
</dbReference>
<evidence type="ECO:0000256" key="1">
    <source>
        <dbReference type="ARBA" id="ARBA00004167"/>
    </source>
</evidence>
<sequence length="211" mass="22870">MKTGRLILINALVFLIIVGLGIGGYYYYYMQSNFIRTEDAKVKGDIVSISSLGNGMLEDWQAEEGQEVRKGQVLGRINTGQQMLDIASPIDGTIIKSEFSTGQMAAAGQTLAQVANLGNLYIEANIEETVIKDVSVGQEVDITVDAEGNTKIKGTVAKIGKATNSTFSLLPQQPASGDYNRVTQHIPVMIEMKSYPDTILPGMNATVRIHK</sequence>
<evidence type="ECO:0000256" key="4">
    <source>
        <dbReference type="ARBA" id="ARBA00022989"/>
    </source>
</evidence>
<protein>
    <submittedName>
        <fullName evidence="9">Efflux RND transporter periplasmic adaptor subunit</fullName>
    </submittedName>
</protein>
<reference evidence="9 10" key="1">
    <citation type="submission" date="2020-07" db="EMBL/GenBank/DDBJ databases">
        <title>Thermoactinomyces phylogeny.</title>
        <authorList>
            <person name="Dunlap C."/>
        </authorList>
    </citation>
    <scope>NUCLEOTIDE SEQUENCE [LARGE SCALE GENOMIC DNA]</scope>
    <source>
        <strain evidence="9 10">AMNI-1</strain>
    </source>
</reference>
<dbReference type="AlphaFoldDB" id="A0A7W1XRP6"/>
<evidence type="ECO:0000256" key="6">
    <source>
        <dbReference type="SAM" id="Phobius"/>
    </source>
</evidence>
<accession>A0A7W1XRP6</accession>
<dbReference type="InterPro" id="IPR058634">
    <property type="entry name" value="AaeA-lik-b-barrel"/>
</dbReference>
<keyword evidence="3 6" id="KW-0812">Transmembrane</keyword>
<evidence type="ECO:0000256" key="3">
    <source>
        <dbReference type="ARBA" id="ARBA00022692"/>
    </source>
</evidence>
<dbReference type="Pfam" id="PF25963">
    <property type="entry name" value="Beta-barrel_AAEA"/>
    <property type="match status" value="1"/>
</dbReference>
<dbReference type="Gene3D" id="2.40.30.170">
    <property type="match status" value="1"/>
</dbReference>
<organism evidence="9 10">
    <name type="scientific">Thermoactinomyces mirandus</name>
    <dbReference type="NCBI Taxonomy" id="2756294"/>
    <lineage>
        <taxon>Bacteria</taxon>
        <taxon>Bacillati</taxon>
        <taxon>Bacillota</taxon>
        <taxon>Bacilli</taxon>
        <taxon>Bacillales</taxon>
        <taxon>Thermoactinomycetaceae</taxon>
        <taxon>Thermoactinomyces</taxon>
    </lineage>
</organism>
<dbReference type="Pfam" id="PF25997">
    <property type="entry name" value="BSH_YhbJ"/>
    <property type="match status" value="1"/>
</dbReference>
<feature type="domain" description="YhbJ barrel-sandwich hybrid" evidence="8">
    <location>
        <begin position="45"/>
        <end position="116"/>
    </location>
</feature>
<dbReference type="EMBL" id="JACEOL010000023">
    <property type="protein sequence ID" value="MBA4602024.1"/>
    <property type="molecule type" value="Genomic_DNA"/>
</dbReference>
<feature type="transmembrane region" description="Helical" evidence="6">
    <location>
        <begin position="7"/>
        <end position="28"/>
    </location>
</feature>
<dbReference type="Gene3D" id="2.40.50.100">
    <property type="match status" value="1"/>
</dbReference>
<dbReference type="InterPro" id="IPR011053">
    <property type="entry name" value="Single_hybrid_motif"/>
</dbReference>
<comment type="similarity">
    <text evidence="2">Belongs to the membrane fusion protein (MFP) (TC 8.A.1) family.</text>
</comment>
<evidence type="ECO:0000256" key="5">
    <source>
        <dbReference type="ARBA" id="ARBA00023136"/>
    </source>
</evidence>
<dbReference type="RefSeq" id="WP_181739130.1">
    <property type="nucleotide sequence ID" value="NZ_JACEOL010000023.1"/>
</dbReference>
<evidence type="ECO:0000259" key="7">
    <source>
        <dbReference type="Pfam" id="PF25963"/>
    </source>
</evidence>
<feature type="domain" description="p-hydroxybenzoic acid efflux pump subunit AaeA-like beta-barrel" evidence="7">
    <location>
        <begin position="120"/>
        <end position="210"/>
    </location>
</feature>
<proteinExistence type="inferred from homology"/>
<name>A0A7W1XRP6_9BACL</name>
<gene>
    <name evidence="9" type="ORF">H2C83_06775</name>
</gene>
<evidence type="ECO:0000259" key="8">
    <source>
        <dbReference type="Pfam" id="PF25997"/>
    </source>
</evidence>
<dbReference type="SUPFAM" id="SSF51230">
    <property type="entry name" value="Single hybrid motif"/>
    <property type="match status" value="1"/>
</dbReference>
<keyword evidence="4 6" id="KW-1133">Transmembrane helix</keyword>
<evidence type="ECO:0000313" key="9">
    <source>
        <dbReference type="EMBL" id="MBA4602024.1"/>
    </source>
</evidence>
<comment type="subcellular location">
    <subcellularLocation>
        <location evidence="1">Membrane</location>
        <topology evidence="1">Single-pass membrane protein</topology>
    </subcellularLocation>
</comment>
<dbReference type="PANTHER" id="PTHR30386">
    <property type="entry name" value="MEMBRANE FUSION SUBUNIT OF EMRAB-TOLC MULTIDRUG EFFLUX PUMP"/>
    <property type="match status" value="1"/>
</dbReference>
<dbReference type="Proteomes" id="UP000538292">
    <property type="component" value="Unassembled WGS sequence"/>
</dbReference>
<comment type="caution">
    <text evidence="9">The sequence shown here is derived from an EMBL/GenBank/DDBJ whole genome shotgun (WGS) entry which is preliminary data.</text>
</comment>
<evidence type="ECO:0000313" key="10">
    <source>
        <dbReference type="Proteomes" id="UP000538292"/>
    </source>
</evidence>